<dbReference type="Pfam" id="PF02535">
    <property type="entry name" value="Zip"/>
    <property type="match status" value="1"/>
</dbReference>
<keyword evidence="2 5" id="KW-0812">Transmembrane</keyword>
<accession>A0A1F6EJ40</accession>
<dbReference type="Proteomes" id="UP000178427">
    <property type="component" value="Unassembled WGS sequence"/>
</dbReference>
<dbReference type="AlphaFoldDB" id="A0A1F6EJ40"/>
<evidence type="ECO:0000313" key="6">
    <source>
        <dbReference type="EMBL" id="OGG73663.1"/>
    </source>
</evidence>
<feature type="transmembrane region" description="Helical" evidence="5">
    <location>
        <begin position="66"/>
        <end position="84"/>
    </location>
</feature>
<dbReference type="GO" id="GO:0016020">
    <property type="term" value="C:membrane"/>
    <property type="evidence" value="ECO:0007669"/>
    <property type="project" value="UniProtKB-SubCell"/>
</dbReference>
<feature type="transmembrane region" description="Helical" evidence="5">
    <location>
        <begin position="34"/>
        <end position="54"/>
    </location>
</feature>
<reference evidence="6 7" key="1">
    <citation type="journal article" date="2016" name="Nat. Commun.">
        <title>Thousands of microbial genomes shed light on interconnected biogeochemical processes in an aquifer system.</title>
        <authorList>
            <person name="Anantharaman K."/>
            <person name="Brown C.T."/>
            <person name="Hug L.A."/>
            <person name="Sharon I."/>
            <person name="Castelle C.J."/>
            <person name="Probst A.J."/>
            <person name="Thomas B.C."/>
            <person name="Singh A."/>
            <person name="Wilkins M.J."/>
            <person name="Karaoz U."/>
            <person name="Brodie E.L."/>
            <person name="Williams K.H."/>
            <person name="Hubbard S.S."/>
            <person name="Banfield J.F."/>
        </authorList>
    </citation>
    <scope>NUCLEOTIDE SEQUENCE [LARGE SCALE GENOMIC DNA]</scope>
</reference>
<organism evidence="6 7">
    <name type="scientific">Candidatus Kaiserbacteria bacterium RIFCSPLOWO2_01_FULL_54_20</name>
    <dbReference type="NCBI Taxonomy" id="1798513"/>
    <lineage>
        <taxon>Bacteria</taxon>
        <taxon>Candidatus Kaiseribacteriota</taxon>
    </lineage>
</organism>
<name>A0A1F6EJ40_9BACT</name>
<proteinExistence type="predicted"/>
<gene>
    <name evidence="6" type="ORF">A3A40_03300</name>
</gene>
<dbReference type="PANTHER" id="PTHR16950">
    <property type="entry name" value="ZINC TRANSPORTER SLC39A7 HISTIDINE-RICH MEMBRANE PROTEIN KE4"/>
    <property type="match status" value="1"/>
</dbReference>
<feature type="transmembrane region" description="Helical" evidence="5">
    <location>
        <begin position="165"/>
        <end position="186"/>
    </location>
</feature>
<dbReference type="STRING" id="1798513.A3A40_03300"/>
<evidence type="ECO:0000256" key="2">
    <source>
        <dbReference type="ARBA" id="ARBA00022692"/>
    </source>
</evidence>
<evidence type="ECO:0000256" key="4">
    <source>
        <dbReference type="ARBA" id="ARBA00023136"/>
    </source>
</evidence>
<evidence type="ECO:0000313" key="7">
    <source>
        <dbReference type="Proteomes" id="UP000178427"/>
    </source>
</evidence>
<evidence type="ECO:0008006" key="8">
    <source>
        <dbReference type="Google" id="ProtNLM"/>
    </source>
</evidence>
<feature type="transmembrane region" description="Helical" evidence="5">
    <location>
        <begin position="192"/>
        <end position="209"/>
    </location>
</feature>
<comment type="subcellular location">
    <subcellularLocation>
        <location evidence="1">Membrane</location>
        <topology evidence="1">Multi-pass membrane protein</topology>
    </subcellularLocation>
</comment>
<protein>
    <recommendedName>
        <fullName evidence="8">ZIP zinc transporter</fullName>
    </recommendedName>
</protein>
<evidence type="ECO:0000256" key="1">
    <source>
        <dbReference type="ARBA" id="ARBA00004141"/>
    </source>
</evidence>
<sequence>MIEVLLASFLVMLVSLSGKIFTWRQAGPFIERNLHFFVSFAAGVMLVVAWNLSGEIIEHAGSLSQGFPWIVLGAVVVLVAFRYIPQFHHHHDKNEHPHSEIDVNRVLVSDAIHNIGDGVIIVVSFAASPLLGIASTASIMVHELLQEVSEFFVLKEAGLSVRAALVWNFITSSTILIGTFGAYFLLERFEALEIPLLGLSVGSYLIVVFHDLIPHSISKSTEHWHLVKHALFFVVGLALMAAVATYLPHAEPDDPGQASSAAKLLDRVV</sequence>
<keyword evidence="3 5" id="KW-1133">Transmembrane helix</keyword>
<dbReference type="EMBL" id="MFMA01000046">
    <property type="protein sequence ID" value="OGG73663.1"/>
    <property type="molecule type" value="Genomic_DNA"/>
</dbReference>
<dbReference type="PANTHER" id="PTHR16950:SF16">
    <property type="entry name" value="ZINC TRANSPORTER ZIP13"/>
    <property type="match status" value="1"/>
</dbReference>
<evidence type="ECO:0000256" key="5">
    <source>
        <dbReference type="SAM" id="Phobius"/>
    </source>
</evidence>
<dbReference type="InterPro" id="IPR003689">
    <property type="entry name" value="ZIP"/>
</dbReference>
<evidence type="ECO:0000256" key="3">
    <source>
        <dbReference type="ARBA" id="ARBA00022989"/>
    </source>
</evidence>
<keyword evidence="4 5" id="KW-0472">Membrane</keyword>
<comment type="caution">
    <text evidence="6">The sequence shown here is derived from an EMBL/GenBank/DDBJ whole genome shotgun (WGS) entry which is preliminary data.</text>
</comment>
<dbReference type="GO" id="GO:0046873">
    <property type="term" value="F:metal ion transmembrane transporter activity"/>
    <property type="evidence" value="ECO:0007669"/>
    <property type="project" value="InterPro"/>
</dbReference>
<feature type="transmembrane region" description="Helical" evidence="5">
    <location>
        <begin position="230"/>
        <end position="247"/>
    </location>
</feature>